<dbReference type="RefSeq" id="WP_192759679.1">
    <property type="nucleotide sequence ID" value="NZ_JADBDZ010000001.1"/>
</dbReference>
<dbReference type="InterPro" id="IPR016053">
    <property type="entry name" value="Haem_Oase-like"/>
</dbReference>
<dbReference type="Gene3D" id="3.20.180.10">
    <property type="entry name" value="PNP-oxidase-like"/>
    <property type="match status" value="1"/>
</dbReference>
<dbReference type="Pfam" id="PF01126">
    <property type="entry name" value="Heme_oxygenase"/>
    <property type="match status" value="1"/>
</dbReference>
<evidence type="ECO:0000259" key="4">
    <source>
        <dbReference type="Pfam" id="PF10615"/>
    </source>
</evidence>
<organism evidence="5 6">
    <name type="scientific">Actinomadura algeriensis</name>
    <dbReference type="NCBI Taxonomy" id="1679523"/>
    <lineage>
        <taxon>Bacteria</taxon>
        <taxon>Bacillati</taxon>
        <taxon>Actinomycetota</taxon>
        <taxon>Actinomycetes</taxon>
        <taxon>Streptosporangiales</taxon>
        <taxon>Thermomonosporaceae</taxon>
        <taxon>Actinomadura</taxon>
    </lineage>
</organism>
<reference evidence="5 6" key="1">
    <citation type="submission" date="2020-10" db="EMBL/GenBank/DDBJ databases">
        <title>Sequencing the genomes of 1000 actinobacteria strains.</title>
        <authorList>
            <person name="Klenk H.-P."/>
        </authorList>
    </citation>
    <scope>NUCLEOTIDE SEQUENCE [LARGE SCALE GENOMIC DNA]</scope>
    <source>
        <strain evidence="5 6">DSM 46744</strain>
    </source>
</reference>
<evidence type="ECO:0000256" key="3">
    <source>
        <dbReference type="ARBA" id="ARBA00023004"/>
    </source>
</evidence>
<evidence type="ECO:0000313" key="5">
    <source>
        <dbReference type="EMBL" id="MBE1533073.1"/>
    </source>
</evidence>
<dbReference type="PRINTS" id="PR00088">
    <property type="entry name" value="HAEMOXYGNASE"/>
</dbReference>
<dbReference type="CDD" id="cd19165">
    <property type="entry name" value="HemeO"/>
    <property type="match status" value="1"/>
</dbReference>
<dbReference type="InterPro" id="IPR002051">
    <property type="entry name" value="Haem_Oase"/>
</dbReference>
<dbReference type="PANTHER" id="PTHR10720">
    <property type="entry name" value="HEME OXYGENASE"/>
    <property type="match status" value="1"/>
</dbReference>
<comment type="caution">
    <text evidence="5">The sequence shown here is derived from an EMBL/GenBank/DDBJ whole genome shotgun (WGS) entry which is preliminary data.</text>
</comment>
<feature type="domain" description="DUF2470" evidence="4">
    <location>
        <begin position="13"/>
        <end position="87"/>
    </location>
</feature>
<dbReference type="SUPFAM" id="SSF48613">
    <property type="entry name" value="Heme oxygenase-like"/>
    <property type="match status" value="1"/>
</dbReference>
<name>A0ABR9JRS2_9ACTN</name>
<gene>
    <name evidence="5" type="ORF">H4W34_002906</name>
</gene>
<keyword evidence="1" id="KW-0349">Heme</keyword>
<dbReference type="SUPFAM" id="SSF50475">
    <property type="entry name" value="FMN-binding split barrel"/>
    <property type="match status" value="1"/>
</dbReference>
<dbReference type="InterPro" id="IPR019595">
    <property type="entry name" value="DUF2470"/>
</dbReference>
<proteinExistence type="predicted"/>
<evidence type="ECO:0000313" key="6">
    <source>
        <dbReference type="Proteomes" id="UP000627838"/>
    </source>
</evidence>
<dbReference type="InterPro" id="IPR037119">
    <property type="entry name" value="Haem_oxidase_HugZ-like_sf"/>
</dbReference>
<dbReference type="InterPro" id="IPR016084">
    <property type="entry name" value="Haem_Oase-like_multi-hlx"/>
</dbReference>
<sequence length="302" mass="33237">MTTTDPFTPDVVAAITRHMNDDHAADSVLIVRTLGGEPGAETAAMTGLDADGADFTARTGGRDVPVRIPWSRRLTERAEVRKEVVRMYQEARRVAEPFAARLRAATRPDHGATETTPYMTALLDGRLTRDQYGALIAQLHFVYDVLEQAADHMRDDPVAAPFDLAGLRRLPGLEADLVHFHGPAWASRIEPDSATAAYCERLREVCFDWPGGFVAHGYTRYLGDLSGGQAIGARVARAYGLDGDGVRFYQFDEKPKALKDRYRALLDAAPWSPAEQDRVIDEVRTAYRLNAALAAALDRTLA</sequence>
<dbReference type="EMBL" id="JADBDZ010000001">
    <property type="protein sequence ID" value="MBE1533073.1"/>
    <property type="molecule type" value="Genomic_DNA"/>
</dbReference>
<keyword evidence="3" id="KW-0408">Iron</keyword>
<keyword evidence="6" id="KW-1185">Reference proteome</keyword>
<evidence type="ECO:0000256" key="2">
    <source>
        <dbReference type="ARBA" id="ARBA00022723"/>
    </source>
</evidence>
<dbReference type="PANTHER" id="PTHR10720:SF0">
    <property type="entry name" value="HEME OXYGENASE"/>
    <property type="match status" value="1"/>
</dbReference>
<dbReference type="Gene3D" id="1.20.910.10">
    <property type="entry name" value="Heme oxygenase-like"/>
    <property type="match status" value="1"/>
</dbReference>
<keyword evidence="2" id="KW-0479">Metal-binding</keyword>
<protein>
    <submittedName>
        <fullName evidence="5">Heme oxygenase</fullName>
    </submittedName>
</protein>
<dbReference type="Proteomes" id="UP000627838">
    <property type="component" value="Unassembled WGS sequence"/>
</dbReference>
<dbReference type="Pfam" id="PF10615">
    <property type="entry name" value="DUF2470"/>
    <property type="match status" value="1"/>
</dbReference>
<evidence type="ECO:0000256" key="1">
    <source>
        <dbReference type="ARBA" id="ARBA00022617"/>
    </source>
</evidence>
<accession>A0ABR9JRS2</accession>